<dbReference type="RefSeq" id="WP_089087494.1">
    <property type="nucleotide sequence ID" value="NZ_BCMH01000001.1"/>
</dbReference>
<dbReference type="Proteomes" id="UP000198430">
    <property type="component" value="Unassembled WGS sequence"/>
</dbReference>
<keyword evidence="4" id="KW-1185">Reference proteome</keyword>
<protein>
    <submittedName>
        <fullName evidence="1">Uncharacterized protein</fullName>
    </submittedName>
</protein>
<accession>A0A1Z5IXB5</accession>
<reference evidence="3 4" key="1">
    <citation type="submission" date="2015-11" db="EMBL/GenBank/DDBJ databases">
        <title>Draft genome sequences of new species of the genus Lactobacillus isolated from orchardgrass silage.</title>
        <authorList>
            <person name="Tohno M."/>
            <person name="Tanizawa Y."/>
            <person name="Arita M."/>
        </authorList>
    </citation>
    <scope>NUCLEOTIDE SEQUENCE [LARGE SCALE GENOMIC DNA]</scope>
    <source>
        <strain evidence="1 4">IWT140</strain>
        <strain evidence="2 3">IWT25</strain>
    </source>
</reference>
<evidence type="ECO:0000313" key="4">
    <source>
        <dbReference type="Proteomes" id="UP000198430"/>
    </source>
</evidence>
<sequence>MQENANSNIEDLVGLTPVKVLSQNMNKVAQGIESAADAGEKHQVLQLVDSAESLLDAISKLNS</sequence>
<organism evidence="1 4">
    <name type="scientific">Secundilactobacillus pentosiphilus</name>
    <dbReference type="NCBI Taxonomy" id="1714682"/>
    <lineage>
        <taxon>Bacteria</taxon>
        <taxon>Bacillati</taxon>
        <taxon>Bacillota</taxon>
        <taxon>Bacilli</taxon>
        <taxon>Lactobacillales</taxon>
        <taxon>Lactobacillaceae</taxon>
        <taxon>Secundilactobacillus</taxon>
    </lineage>
</organism>
<evidence type="ECO:0000313" key="1">
    <source>
        <dbReference type="EMBL" id="GAX02502.1"/>
    </source>
</evidence>
<dbReference type="EMBL" id="BCMI01000017">
    <property type="protein sequence ID" value="GAX06413.1"/>
    <property type="molecule type" value="Genomic_DNA"/>
</dbReference>
<accession>A0A1Z5ILP3</accession>
<gene>
    <name evidence="1" type="ORF">IWT140_00099</name>
    <name evidence="2" type="ORF">IWT25_01757</name>
</gene>
<evidence type="ECO:0000313" key="2">
    <source>
        <dbReference type="EMBL" id="GAX06413.1"/>
    </source>
</evidence>
<dbReference type="EMBL" id="BCMH01000001">
    <property type="protein sequence ID" value="GAX02502.1"/>
    <property type="molecule type" value="Genomic_DNA"/>
</dbReference>
<dbReference type="AlphaFoldDB" id="A0A1Z5ILP3"/>
<dbReference type="OrthoDB" id="2326780at2"/>
<comment type="caution">
    <text evidence="1">The sequence shown here is derived from an EMBL/GenBank/DDBJ whole genome shotgun (WGS) entry which is preliminary data.</text>
</comment>
<proteinExistence type="predicted"/>
<dbReference type="Proteomes" id="UP000198414">
    <property type="component" value="Unassembled WGS sequence"/>
</dbReference>
<evidence type="ECO:0000313" key="3">
    <source>
        <dbReference type="Proteomes" id="UP000198414"/>
    </source>
</evidence>
<name>A0A1Z5ILP3_9LACO</name>